<evidence type="ECO:0000313" key="3">
    <source>
        <dbReference type="EMBL" id="MBA5686722.1"/>
    </source>
</evidence>
<dbReference type="InterPro" id="IPR036390">
    <property type="entry name" value="WH_DNA-bd_sf"/>
</dbReference>
<dbReference type="Pfam" id="PF01051">
    <property type="entry name" value="Rep3_N"/>
    <property type="match status" value="1"/>
</dbReference>
<gene>
    <name evidence="3" type="ORF">H3H39_06595</name>
</gene>
<dbReference type="AlphaFoldDB" id="A0A7W2F7T8"/>
<dbReference type="RefSeq" id="WP_182152589.1">
    <property type="nucleotide sequence ID" value="NZ_JACEZU010000003.1"/>
</dbReference>
<protein>
    <recommendedName>
        <fullName evidence="2">Initiator Rep protein WH1 domain-containing protein</fullName>
    </recommendedName>
</protein>
<proteinExistence type="inferred from homology"/>
<name>A0A7W2F7T8_9BURK</name>
<keyword evidence="4" id="KW-1185">Reference proteome</keyword>
<dbReference type="SUPFAM" id="SSF46785">
    <property type="entry name" value="Winged helix' DNA-binding domain"/>
    <property type="match status" value="1"/>
</dbReference>
<dbReference type="Proteomes" id="UP000573499">
    <property type="component" value="Unassembled WGS sequence"/>
</dbReference>
<accession>A0A7W2F7T8</accession>
<evidence type="ECO:0000313" key="4">
    <source>
        <dbReference type="Proteomes" id="UP000573499"/>
    </source>
</evidence>
<sequence>MLDILPPESTDVERERRLQWALAESARNLSVDERYILRRMASVVAQSPAAAREPAGALITIPVVEFAAHAGLTPKVAFRRLDVATHALFDRSVCLNFDDGATSHFVWADSLTNGIEYFDLRFSGTFISYLFTVLRSDRAGVPRGLLTFSDLVSAPAVLDRGQKMPYGLPIVLISRLKARKKRPKTMPMSRLLVRVARRLKNVVSKERLDDIFDVIHRTSRWRRMEDARYYKFTHRDLDEMHDWIVKNMDKPGFFDE</sequence>
<comment type="similarity">
    <text evidence="1">Belongs to the initiator RepB protein family.</text>
</comment>
<dbReference type="EMBL" id="JACEZU010000003">
    <property type="protein sequence ID" value="MBA5686722.1"/>
    <property type="molecule type" value="Genomic_DNA"/>
</dbReference>
<dbReference type="InterPro" id="IPR036388">
    <property type="entry name" value="WH-like_DNA-bd_sf"/>
</dbReference>
<feature type="domain" description="Initiator Rep protein WH1" evidence="2">
    <location>
        <begin position="21"/>
        <end position="132"/>
    </location>
</feature>
<dbReference type="GO" id="GO:0006270">
    <property type="term" value="P:DNA replication initiation"/>
    <property type="evidence" value="ECO:0007669"/>
    <property type="project" value="InterPro"/>
</dbReference>
<evidence type="ECO:0000259" key="2">
    <source>
        <dbReference type="Pfam" id="PF01051"/>
    </source>
</evidence>
<reference evidence="3 4" key="1">
    <citation type="submission" date="2020-07" db="EMBL/GenBank/DDBJ databases">
        <title>Novel species isolated from subtropical streams in China.</title>
        <authorList>
            <person name="Lu H."/>
        </authorList>
    </citation>
    <scope>NUCLEOTIDE SEQUENCE [LARGE SCALE GENOMIC DNA]</scope>
    <source>
        <strain evidence="3 4">LX47W</strain>
    </source>
</reference>
<evidence type="ECO:0000256" key="1">
    <source>
        <dbReference type="ARBA" id="ARBA00038283"/>
    </source>
</evidence>
<dbReference type="InterPro" id="IPR000525">
    <property type="entry name" value="Initiator_Rep_WH1"/>
</dbReference>
<comment type="caution">
    <text evidence="3">The sequence shown here is derived from an EMBL/GenBank/DDBJ whole genome shotgun (WGS) entry which is preliminary data.</text>
</comment>
<dbReference type="Gene3D" id="1.10.10.10">
    <property type="entry name" value="Winged helix-like DNA-binding domain superfamily/Winged helix DNA-binding domain"/>
    <property type="match status" value="1"/>
</dbReference>
<dbReference type="GO" id="GO:0003887">
    <property type="term" value="F:DNA-directed DNA polymerase activity"/>
    <property type="evidence" value="ECO:0007669"/>
    <property type="project" value="InterPro"/>
</dbReference>
<organism evidence="3 4">
    <name type="scientific">Rugamonas apoptosis</name>
    <dbReference type="NCBI Taxonomy" id="2758570"/>
    <lineage>
        <taxon>Bacteria</taxon>
        <taxon>Pseudomonadati</taxon>
        <taxon>Pseudomonadota</taxon>
        <taxon>Betaproteobacteria</taxon>
        <taxon>Burkholderiales</taxon>
        <taxon>Oxalobacteraceae</taxon>
        <taxon>Telluria group</taxon>
        <taxon>Rugamonas</taxon>
    </lineage>
</organism>